<dbReference type="AlphaFoldDB" id="A0A7H4PLA7"/>
<dbReference type="SUPFAM" id="SSF52540">
    <property type="entry name" value="P-loop containing nucleoside triphosphate hydrolases"/>
    <property type="match status" value="1"/>
</dbReference>
<proteinExistence type="predicted"/>
<dbReference type="GO" id="GO:0006811">
    <property type="term" value="P:monoatomic ion transport"/>
    <property type="evidence" value="ECO:0007669"/>
    <property type="project" value="UniProtKB-KW"/>
</dbReference>
<gene>
    <name evidence="8" type="primary">yusV_3</name>
    <name evidence="8" type="ORF">NCTC11685_06507</name>
</gene>
<reference evidence="8 9" key="1">
    <citation type="submission" date="2018-06" db="EMBL/GenBank/DDBJ databases">
        <authorList>
            <consortium name="Pathogen Informatics"/>
            <person name="Doyle S."/>
        </authorList>
    </citation>
    <scope>NUCLEOTIDE SEQUENCE [LARGE SCALE GENOMIC DNA]</scope>
    <source>
        <strain evidence="8 9">NCTC11685</strain>
    </source>
</reference>
<evidence type="ECO:0000256" key="3">
    <source>
        <dbReference type="ARBA" id="ARBA00022475"/>
    </source>
</evidence>
<evidence type="ECO:0000256" key="2">
    <source>
        <dbReference type="ARBA" id="ARBA00022448"/>
    </source>
</evidence>
<dbReference type="Gene3D" id="3.40.50.300">
    <property type="entry name" value="P-loop containing nucleotide triphosphate hydrolases"/>
    <property type="match status" value="1"/>
</dbReference>
<keyword evidence="2" id="KW-0813">Transport</keyword>
<name>A0A7H4PLA7_9ENTR</name>
<sequence>MPQRVLPAEQGIVLDSLSAGYGQTLIVDNIHLTIPHGKMTVLAGANGSGKSTLLSTIARMLKPLGGLRTPGRRGDSSDADPGGFPSAGHSAAIAADPGRADGF</sequence>
<dbReference type="InterPro" id="IPR027417">
    <property type="entry name" value="P-loop_NTPase"/>
</dbReference>
<dbReference type="Proteomes" id="UP000254863">
    <property type="component" value="Unassembled WGS sequence"/>
</dbReference>
<dbReference type="GO" id="GO:0005524">
    <property type="term" value="F:ATP binding"/>
    <property type="evidence" value="ECO:0007669"/>
    <property type="project" value="InterPro"/>
</dbReference>
<dbReference type="PANTHER" id="PTHR42771">
    <property type="entry name" value="IRON(3+)-HYDROXAMATE IMPORT ATP-BINDING PROTEIN FHUC"/>
    <property type="match status" value="1"/>
</dbReference>
<evidence type="ECO:0000259" key="7">
    <source>
        <dbReference type="Pfam" id="PF00005"/>
    </source>
</evidence>
<comment type="subcellular location">
    <subcellularLocation>
        <location evidence="1">Cell membrane</location>
        <topology evidence="1">Peripheral membrane protein</topology>
    </subcellularLocation>
</comment>
<dbReference type="Pfam" id="PF00005">
    <property type="entry name" value="ABC_tran"/>
    <property type="match status" value="1"/>
</dbReference>
<accession>A0A7H4PLA7</accession>
<keyword evidence="5" id="KW-0472">Membrane</keyword>
<organism evidence="8 9">
    <name type="scientific">Klebsiella michiganensis</name>
    <dbReference type="NCBI Taxonomy" id="1134687"/>
    <lineage>
        <taxon>Bacteria</taxon>
        <taxon>Pseudomonadati</taxon>
        <taxon>Pseudomonadota</taxon>
        <taxon>Gammaproteobacteria</taxon>
        <taxon>Enterobacterales</taxon>
        <taxon>Enterobacteriaceae</taxon>
        <taxon>Klebsiella/Raoultella group</taxon>
        <taxon>Klebsiella</taxon>
    </lineage>
</organism>
<evidence type="ECO:0000313" key="8">
    <source>
        <dbReference type="EMBL" id="STW79180.1"/>
    </source>
</evidence>
<dbReference type="PANTHER" id="PTHR42771:SF2">
    <property type="entry name" value="IRON(3+)-HYDROXAMATE IMPORT ATP-BINDING PROTEIN FHUC"/>
    <property type="match status" value="1"/>
</dbReference>
<evidence type="ECO:0000256" key="6">
    <source>
        <dbReference type="SAM" id="MobiDB-lite"/>
    </source>
</evidence>
<dbReference type="InterPro" id="IPR003439">
    <property type="entry name" value="ABC_transporter-like_ATP-bd"/>
</dbReference>
<dbReference type="GO" id="GO:0005886">
    <property type="term" value="C:plasma membrane"/>
    <property type="evidence" value="ECO:0007669"/>
    <property type="project" value="UniProtKB-SubCell"/>
</dbReference>
<dbReference type="InterPro" id="IPR051535">
    <property type="entry name" value="Siderophore_ABC-ATPase"/>
</dbReference>
<comment type="caution">
    <text evidence="8">The sequence shown here is derived from an EMBL/GenBank/DDBJ whole genome shotgun (WGS) entry which is preliminary data.</text>
</comment>
<protein>
    <submittedName>
        <fullName evidence="8">Transporter</fullName>
    </submittedName>
</protein>
<feature type="region of interest" description="Disordered" evidence="6">
    <location>
        <begin position="64"/>
        <end position="103"/>
    </location>
</feature>
<keyword evidence="3" id="KW-1003">Cell membrane</keyword>
<feature type="domain" description="ABC transporter" evidence="7">
    <location>
        <begin position="28"/>
        <end position="66"/>
    </location>
</feature>
<evidence type="ECO:0000256" key="1">
    <source>
        <dbReference type="ARBA" id="ARBA00004202"/>
    </source>
</evidence>
<keyword evidence="4" id="KW-0406">Ion transport</keyword>
<evidence type="ECO:0000256" key="4">
    <source>
        <dbReference type="ARBA" id="ARBA00023065"/>
    </source>
</evidence>
<evidence type="ECO:0000313" key="9">
    <source>
        <dbReference type="Proteomes" id="UP000254863"/>
    </source>
</evidence>
<dbReference type="GO" id="GO:0016887">
    <property type="term" value="F:ATP hydrolysis activity"/>
    <property type="evidence" value="ECO:0007669"/>
    <property type="project" value="InterPro"/>
</dbReference>
<dbReference type="EMBL" id="UGMS01000003">
    <property type="protein sequence ID" value="STW79180.1"/>
    <property type="molecule type" value="Genomic_DNA"/>
</dbReference>
<evidence type="ECO:0000256" key="5">
    <source>
        <dbReference type="ARBA" id="ARBA00023136"/>
    </source>
</evidence>